<evidence type="ECO:0000256" key="16">
    <source>
        <dbReference type="SAM" id="Coils"/>
    </source>
</evidence>
<comment type="subcellular location">
    <subcellularLocation>
        <location evidence="1">Cell inner membrane</location>
        <topology evidence="1">Multi-pass membrane protein</topology>
    </subcellularLocation>
</comment>
<evidence type="ECO:0000256" key="3">
    <source>
        <dbReference type="ARBA" id="ARBA00008883"/>
    </source>
</evidence>
<comment type="similarity">
    <text evidence="2">Belongs to the CpsD/CapB family.</text>
</comment>
<evidence type="ECO:0000256" key="6">
    <source>
        <dbReference type="ARBA" id="ARBA00022519"/>
    </source>
</evidence>
<feature type="coiled-coil region" evidence="16">
    <location>
        <begin position="235"/>
        <end position="299"/>
    </location>
</feature>
<evidence type="ECO:0000256" key="13">
    <source>
        <dbReference type="ARBA" id="ARBA00023136"/>
    </source>
</evidence>
<comment type="catalytic activity">
    <reaction evidence="15">
        <text>L-tyrosyl-[protein] + ATP = O-phospho-L-tyrosyl-[protein] + ADP + H(+)</text>
        <dbReference type="Rhea" id="RHEA:10596"/>
        <dbReference type="Rhea" id="RHEA-COMP:10136"/>
        <dbReference type="Rhea" id="RHEA-COMP:20101"/>
        <dbReference type="ChEBI" id="CHEBI:15378"/>
        <dbReference type="ChEBI" id="CHEBI:30616"/>
        <dbReference type="ChEBI" id="CHEBI:46858"/>
        <dbReference type="ChEBI" id="CHEBI:61978"/>
        <dbReference type="ChEBI" id="CHEBI:456216"/>
        <dbReference type="EC" id="2.7.10.2"/>
    </reaction>
</comment>
<feature type="domain" description="Tyrosine-protein kinase G-rich" evidence="20">
    <location>
        <begin position="410"/>
        <end position="486"/>
    </location>
</feature>
<dbReference type="CDD" id="cd05387">
    <property type="entry name" value="BY-kinase"/>
    <property type="match status" value="1"/>
</dbReference>
<organism evidence="21 22">
    <name type="scientific">Reinekea marinisedimentorum</name>
    <dbReference type="NCBI Taxonomy" id="230495"/>
    <lineage>
        <taxon>Bacteria</taxon>
        <taxon>Pseudomonadati</taxon>
        <taxon>Pseudomonadota</taxon>
        <taxon>Gammaproteobacteria</taxon>
        <taxon>Oceanospirillales</taxon>
        <taxon>Saccharospirillaceae</taxon>
        <taxon>Reinekea</taxon>
    </lineage>
</organism>
<dbReference type="SUPFAM" id="SSF52540">
    <property type="entry name" value="P-loop containing nucleoside triphosphate hydrolases"/>
    <property type="match status" value="1"/>
</dbReference>
<evidence type="ECO:0000256" key="9">
    <source>
        <dbReference type="ARBA" id="ARBA00022741"/>
    </source>
</evidence>
<keyword evidence="5" id="KW-1003">Cell membrane</keyword>
<keyword evidence="12 17" id="KW-1133">Transmembrane helix</keyword>
<evidence type="ECO:0000256" key="17">
    <source>
        <dbReference type="SAM" id="Phobius"/>
    </source>
</evidence>
<evidence type="ECO:0000256" key="15">
    <source>
        <dbReference type="ARBA" id="ARBA00051245"/>
    </source>
</evidence>
<keyword evidence="11" id="KW-0067">ATP-binding</keyword>
<evidence type="ECO:0000259" key="20">
    <source>
        <dbReference type="Pfam" id="PF13807"/>
    </source>
</evidence>
<feature type="transmembrane region" description="Helical" evidence="17">
    <location>
        <begin position="43"/>
        <end position="62"/>
    </location>
</feature>
<evidence type="ECO:0000256" key="5">
    <source>
        <dbReference type="ARBA" id="ARBA00022475"/>
    </source>
</evidence>
<accession>A0A4R3HVQ9</accession>
<keyword evidence="16" id="KW-0175">Coiled coil</keyword>
<sequence>MNQPITDKTFRQPVAGNESFIRATPSEEVIDLSAYISLLIRNIWGIAAITLLCLLIGGYVAFSSTPVYRATATVKASPLESNASNTEQYLATALVLLFYETQYEIIGSRNVAEKVVDKLDLITLYKEKQAAQAAEEKSFVEQTIATVKTEIKALLGSVEETTEEKKEPTDDQLRVAIAKSIQANLNVSGGTQSQIINISYSNEDPELATEVVNAIAETYIQFGLDARLAEFRNTGSWLSDQYEELEQQLRDSEDRLTKYTAENGLVDTAQQERVVNSQLQTLNTELIRAQTQLSSIEEEYLAIQGADASDLYSISAVISNNSVQDRMQIQARQLQQVNELSERYGERHPTMIKAKSELASAIKNTDAEVAKVVENIEKNYRLAQVQVSNIKNLINEQQRNIQGLQDKNLTLVSLEREVENNRTVYENFQSSLLEANLRSEYTGSNVQILDSATTPDAPFAPNTKLIIALSGIIGLFIGIAIVFLRDALDNTFKTPSDIEDKLGVPSLGISPKVQKGKRNAPPQMQYLENMRSPFSENINTIRTGLQFSNIDSPPKTILVTSATGSEGKTTLSINLAAAFSQQGKTLLLELDLRKPSIAHYLKLKEKKGFTDLMLSTKPLEESITSTIGNLTILTCGSQPPSPQELISSEKFSKLLSTLSNQYSHIIIDAPPTLPVSDSCILANKVDGVILAVKANETAIKASKEAIDRLQSHNANIIGAVLSVVEPKKMSYYGSHYYAGEYYGNEATSS</sequence>
<dbReference type="GO" id="GO:0004715">
    <property type="term" value="F:non-membrane spanning protein tyrosine kinase activity"/>
    <property type="evidence" value="ECO:0007669"/>
    <property type="project" value="UniProtKB-EC"/>
</dbReference>
<dbReference type="PANTHER" id="PTHR32309">
    <property type="entry name" value="TYROSINE-PROTEIN KINASE"/>
    <property type="match status" value="1"/>
</dbReference>
<feature type="coiled-coil region" evidence="16">
    <location>
        <begin position="373"/>
        <end position="407"/>
    </location>
</feature>
<evidence type="ECO:0000256" key="11">
    <source>
        <dbReference type="ARBA" id="ARBA00022840"/>
    </source>
</evidence>
<comment type="caution">
    <text evidence="21">The sequence shown here is derived from an EMBL/GenBank/DDBJ whole genome shotgun (WGS) entry which is preliminary data.</text>
</comment>
<evidence type="ECO:0000256" key="10">
    <source>
        <dbReference type="ARBA" id="ARBA00022777"/>
    </source>
</evidence>
<dbReference type="Pfam" id="PF13614">
    <property type="entry name" value="AAA_31"/>
    <property type="match status" value="1"/>
</dbReference>
<keyword evidence="22" id="KW-1185">Reference proteome</keyword>
<dbReference type="AlphaFoldDB" id="A0A4R3HVQ9"/>
<evidence type="ECO:0000256" key="2">
    <source>
        <dbReference type="ARBA" id="ARBA00007316"/>
    </source>
</evidence>
<keyword evidence="8 17" id="KW-0812">Transmembrane</keyword>
<keyword evidence="9" id="KW-0547">Nucleotide-binding</keyword>
<feature type="domain" description="Polysaccharide chain length determinant N-terminal" evidence="18">
    <location>
        <begin position="30"/>
        <end position="119"/>
    </location>
</feature>
<dbReference type="InterPro" id="IPR003856">
    <property type="entry name" value="LPS_length_determ_N"/>
</dbReference>
<evidence type="ECO:0000256" key="1">
    <source>
        <dbReference type="ARBA" id="ARBA00004429"/>
    </source>
</evidence>
<dbReference type="InterPro" id="IPR050445">
    <property type="entry name" value="Bact_polysacc_biosynth/exp"/>
</dbReference>
<dbReference type="Pfam" id="PF13807">
    <property type="entry name" value="GNVR"/>
    <property type="match status" value="1"/>
</dbReference>
<dbReference type="GO" id="GO:0005886">
    <property type="term" value="C:plasma membrane"/>
    <property type="evidence" value="ECO:0007669"/>
    <property type="project" value="UniProtKB-SubCell"/>
</dbReference>
<evidence type="ECO:0000256" key="12">
    <source>
        <dbReference type="ARBA" id="ARBA00022989"/>
    </source>
</evidence>
<keyword evidence="14" id="KW-0829">Tyrosine-protein kinase</keyword>
<comment type="similarity">
    <text evidence="3">Belongs to the etk/wzc family.</text>
</comment>
<dbReference type="Pfam" id="PF02706">
    <property type="entry name" value="Wzz"/>
    <property type="match status" value="1"/>
</dbReference>
<dbReference type="Proteomes" id="UP000295793">
    <property type="component" value="Unassembled WGS sequence"/>
</dbReference>
<dbReference type="PANTHER" id="PTHR32309:SF13">
    <property type="entry name" value="FERRIC ENTEROBACTIN TRANSPORT PROTEIN FEPE"/>
    <property type="match status" value="1"/>
</dbReference>
<keyword evidence="13 17" id="KW-0472">Membrane</keyword>
<evidence type="ECO:0000256" key="8">
    <source>
        <dbReference type="ARBA" id="ARBA00022692"/>
    </source>
</evidence>
<dbReference type="GO" id="GO:0005524">
    <property type="term" value="F:ATP binding"/>
    <property type="evidence" value="ECO:0007669"/>
    <property type="project" value="UniProtKB-KW"/>
</dbReference>
<proteinExistence type="inferred from homology"/>
<protein>
    <recommendedName>
        <fullName evidence="4">non-specific protein-tyrosine kinase</fullName>
        <ecNumber evidence="4">2.7.10.2</ecNumber>
    </recommendedName>
</protein>
<evidence type="ECO:0000256" key="14">
    <source>
        <dbReference type="ARBA" id="ARBA00023137"/>
    </source>
</evidence>
<dbReference type="RefSeq" id="WP_165901959.1">
    <property type="nucleotide sequence ID" value="NZ_SLZR01000020.1"/>
</dbReference>
<evidence type="ECO:0000259" key="19">
    <source>
        <dbReference type="Pfam" id="PF13614"/>
    </source>
</evidence>
<name>A0A4R3HVQ9_9GAMM</name>
<keyword evidence="7" id="KW-0808">Transferase</keyword>
<dbReference type="NCBIfam" id="TIGR01007">
    <property type="entry name" value="eps_fam"/>
    <property type="match status" value="1"/>
</dbReference>
<dbReference type="EC" id="2.7.10.2" evidence="4"/>
<evidence type="ECO:0000313" key="21">
    <source>
        <dbReference type="EMBL" id="TCS37178.1"/>
    </source>
</evidence>
<evidence type="ECO:0000313" key="22">
    <source>
        <dbReference type="Proteomes" id="UP000295793"/>
    </source>
</evidence>
<evidence type="ECO:0000259" key="18">
    <source>
        <dbReference type="Pfam" id="PF02706"/>
    </source>
</evidence>
<feature type="domain" description="AAA" evidence="19">
    <location>
        <begin position="555"/>
        <end position="705"/>
    </location>
</feature>
<dbReference type="Gene3D" id="3.40.50.300">
    <property type="entry name" value="P-loop containing nucleotide triphosphate hydrolases"/>
    <property type="match status" value="1"/>
</dbReference>
<dbReference type="InterPro" id="IPR032807">
    <property type="entry name" value="GNVR"/>
</dbReference>
<evidence type="ECO:0000256" key="7">
    <source>
        <dbReference type="ARBA" id="ARBA00022679"/>
    </source>
</evidence>
<keyword evidence="6" id="KW-0997">Cell inner membrane</keyword>
<gene>
    <name evidence="21" type="ORF">BCF53_12037</name>
</gene>
<dbReference type="EMBL" id="SLZR01000020">
    <property type="protein sequence ID" value="TCS37178.1"/>
    <property type="molecule type" value="Genomic_DNA"/>
</dbReference>
<dbReference type="InterPro" id="IPR005702">
    <property type="entry name" value="Wzc-like_C"/>
</dbReference>
<dbReference type="InterPro" id="IPR025669">
    <property type="entry name" value="AAA_dom"/>
</dbReference>
<evidence type="ECO:0000256" key="4">
    <source>
        <dbReference type="ARBA" id="ARBA00011903"/>
    </source>
</evidence>
<feature type="transmembrane region" description="Helical" evidence="17">
    <location>
        <begin position="465"/>
        <end position="484"/>
    </location>
</feature>
<dbReference type="InterPro" id="IPR027417">
    <property type="entry name" value="P-loop_NTPase"/>
</dbReference>
<keyword evidence="10" id="KW-0418">Kinase</keyword>
<reference evidence="21 22" key="1">
    <citation type="submission" date="2019-03" db="EMBL/GenBank/DDBJ databases">
        <title>Genomic Encyclopedia of Archaeal and Bacterial Type Strains, Phase II (KMG-II): from individual species to whole genera.</title>
        <authorList>
            <person name="Goeker M."/>
        </authorList>
    </citation>
    <scope>NUCLEOTIDE SEQUENCE [LARGE SCALE GENOMIC DNA]</scope>
    <source>
        <strain evidence="21 22">DSM 15388</strain>
    </source>
</reference>